<evidence type="ECO:0000256" key="3">
    <source>
        <dbReference type="SAM" id="MobiDB-lite"/>
    </source>
</evidence>
<dbReference type="InterPro" id="IPR051487">
    <property type="entry name" value="Ser/Thr_Proteases_Immune/Dev"/>
</dbReference>
<feature type="domain" description="Peptidase S1" evidence="5">
    <location>
        <begin position="24"/>
        <end position="241"/>
    </location>
</feature>
<dbReference type="CDD" id="cd00190">
    <property type="entry name" value="Tryp_SPc"/>
    <property type="match status" value="1"/>
</dbReference>
<dbReference type="Pfam" id="PF00089">
    <property type="entry name" value="Trypsin"/>
    <property type="match status" value="1"/>
</dbReference>
<feature type="signal peptide" evidence="4">
    <location>
        <begin position="1"/>
        <end position="16"/>
    </location>
</feature>
<evidence type="ECO:0000259" key="5">
    <source>
        <dbReference type="PROSITE" id="PS50240"/>
    </source>
</evidence>
<protein>
    <recommendedName>
        <fullName evidence="5">Peptidase S1 domain-containing protein</fullName>
    </recommendedName>
</protein>
<comment type="caution">
    <text evidence="6">The sequence shown here is derived from an EMBL/GenBank/DDBJ whole genome shotgun (WGS) entry which is preliminary data.</text>
</comment>
<dbReference type="Proteomes" id="UP001059596">
    <property type="component" value="Unassembled WGS sequence"/>
</dbReference>
<dbReference type="Gene3D" id="2.40.10.10">
    <property type="entry name" value="Trypsin-like serine proteases"/>
    <property type="match status" value="2"/>
</dbReference>
<dbReference type="PROSITE" id="PS50240">
    <property type="entry name" value="TRYPSIN_DOM"/>
    <property type="match status" value="1"/>
</dbReference>
<dbReference type="InterPro" id="IPR018114">
    <property type="entry name" value="TRYPSIN_HIS"/>
</dbReference>
<proteinExistence type="inferred from homology"/>
<name>A0A9Q0BQG2_9MUSC</name>
<dbReference type="AlphaFoldDB" id="A0A9Q0BQG2"/>
<organism evidence="6 7">
    <name type="scientific">Drosophila gunungcola</name>
    <name type="common">fruit fly</name>
    <dbReference type="NCBI Taxonomy" id="103775"/>
    <lineage>
        <taxon>Eukaryota</taxon>
        <taxon>Metazoa</taxon>
        <taxon>Ecdysozoa</taxon>
        <taxon>Arthropoda</taxon>
        <taxon>Hexapoda</taxon>
        <taxon>Insecta</taxon>
        <taxon>Pterygota</taxon>
        <taxon>Neoptera</taxon>
        <taxon>Endopterygota</taxon>
        <taxon>Diptera</taxon>
        <taxon>Brachycera</taxon>
        <taxon>Muscomorpha</taxon>
        <taxon>Ephydroidea</taxon>
        <taxon>Drosophilidae</taxon>
        <taxon>Drosophila</taxon>
        <taxon>Sophophora</taxon>
    </lineage>
</organism>
<dbReference type="EMBL" id="JAMKOV010000004">
    <property type="protein sequence ID" value="KAI8040416.1"/>
    <property type="molecule type" value="Genomic_DNA"/>
</dbReference>
<accession>A0A9Q0BQG2</accession>
<dbReference type="SUPFAM" id="SSF50494">
    <property type="entry name" value="Trypsin-like serine proteases"/>
    <property type="match status" value="1"/>
</dbReference>
<dbReference type="PANTHER" id="PTHR24256">
    <property type="entry name" value="TRYPTASE-RELATED"/>
    <property type="match status" value="1"/>
</dbReference>
<evidence type="ECO:0000313" key="7">
    <source>
        <dbReference type="Proteomes" id="UP001059596"/>
    </source>
</evidence>
<evidence type="ECO:0000256" key="2">
    <source>
        <dbReference type="ARBA" id="ARBA00024195"/>
    </source>
</evidence>
<keyword evidence="1" id="KW-1015">Disulfide bond</keyword>
<dbReference type="FunFam" id="2.40.10.10:FF:000068">
    <property type="entry name" value="transmembrane protease serine 2"/>
    <property type="match status" value="1"/>
</dbReference>
<dbReference type="PRINTS" id="PR00722">
    <property type="entry name" value="CHYMOTRYPSIN"/>
</dbReference>
<dbReference type="InterPro" id="IPR043504">
    <property type="entry name" value="Peptidase_S1_PA_chymotrypsin"/>
</dbReference>
<keyword evidence="7" id="KW-1185">Reference proteome</keyword>
<feature type="compositionally biased region" description="Basic and acidic residues" evidence="3">
    <location>
        <begin position="262"/>
        <end position="275"/>
    </location>
</feature>
<feature type="chain" id="PRO_5040373548" description="Peptidase S1 domain-containing protein" evidence="4">
    <location>
        <begin position="17"/>
        <end position="297"/>
    </location>
</feature>
<reference evidence="6" key="1">
    <citation type="journal article" date="2023" name="Genome Biol. Evol.">
        <title>Long-read-based Genome Assembly of Drosophila gunungcola Reveals Fewer Chemosensory Genes in Flower-breeding Species.</title>
        <authorList>
            <person name="Negi A."/>
            <person name="Liao B.Y."/>
            <person name="Yeh S.D."/>
        </authorList>
    </citation>
    <scope>NUCLEOTIDE SEQUENCE</scope>
    <source>
        <strain evidence="6">Sukarami</strain>
    </source>
</reference>
<comment type="similarity">
    <text evidence="2">Belongs to the peptidase S1 family. CLIP subfamily.</text>
</comment>
<dbReference type="SMART" id="SM00020">
    <property type="entry name" value="Tryp_SPc"/>
    <property type="match status" value="1"/>
</dbReference>
<dbReference type="InterPro" id="IPR001254">
    <property type="entry name" value="Trypsin_dom"/>
</dbReference>
<evidence type="ECO:0000256" key="1">
    <source>
        <dbReference type="ARBA" id="ARBA00023157"/>
    </source>
</evidence>
<gene>
    <name evidence="6" type="ORF">M5D96_006359</name>
</gene>
<feature type="region of interest" description="Disordered" evidence="3">
    <location>
        <begin position="262"/>
        <end position="297"/>
    </location>
</feature>
<dbReference type="GO" id="GO:0004252">
    <property type="term" value="F:serine-type endopeptidase activity"/>
    <property type="evidence" value="ECO:0007669"/>
    <property type="project" value="InterPro"/>
</dbReference>
<sequence length="297" mass="32561">MILQLGLIIQFSLGLAQEIGSLRIMNGTAAKAKQLPYQVGLLCYFEGSIDEPNLCGGAILSAKWILTAAHCLQDPHAKLSKVLVHVGSVENFPGDEIVVNRSHTTVHKKFDRKTVVNDVALIRLPKKLTFNRNIQPVKLPSVKRTYAGRMAIISGWGLTSKHQPSSVLQYIRVPIIANKECERQWNKQLKGKGRKVVPASFICIDSRAGLPCRGDSGGPMVLDDGSKTLVGIVSHGFDGACRLKLLQQYRLNIIDFTRGTAKERKPMDTDTHAPDLRPSSSPALAQLLTHADPHGHD</sequence>
<dbReference type="InterPro" id="IPR009003">
    <property type="entry name" value="Peptidase_S1_PA"/>
</dbReference>
<evidence type="ECO:0000313" key="6">
    <source>
        <dbReference type="EMBL" id="KAI8040416.1"/>
    </source>
</evidence>
<keyword evidence="4" id="KW-0732">Signal</keyword>
<dbReference type="GO" id="GO:0006508">
    <property type="term" value="P:proteolysis"/>
    <property type="evidence" value="ECO:0007669"/>
    <property type="project" value="InterPro"/>
</dbReference>
<evidence type="ECO:0000256" key="4">
    <source>
        <dbReference type="SAM" id="SignalP"/>
    </source>
</evidence>
<dbReference type="PROSITE" id="PS00134">
    <property type="entry name" value="TRYPSIN_HIS"/>
    <property type="match status" value="1"/>
</dbReference>
<dbReference type="InterPro" id="IPR001314">
    <property type="entry name" value="Peptidase_S1A"/>
</dbReference>